<dbReference type="EMBL" id="JACGCM010001859">
    <property type="protein sequence ID" value="KAF6148034.1"/>
    <property type="molecule type" value="Genomic_DNA"/>
</dbReference>
<sequence>MYLELLKYVEKAGEYEWGITTLAYLYRDMSSICYSRDKQFAAFSTLFKIRFFSLKFDPRSSPVRGVGWNVDWRSYVKNTMVKTRRMVLEERITFEMLRLKLKYFGDRSLEMLIPAPVPPTYQGMSEGEAVKAEEDFYCRWRFHVVVLIGEERWACLRTLAEDNVRPSSSLPTLRRWPVSEEECQLEGLDVRGRELEYASYFSEVCFRELAKDPADREEIVGLITENTKREAQKYYRGFGKDLFEGDQQSKRVAGIESRRWLYISIVREGLGATADSHYDIEGRAWNDNVIWAKDNYLQRNDDEPLDLLFRTVKQSPKFQVESKDSLLNEVAEEEVELEFVLEGLGLCRRKKK</sequence>
<dbReference type="AlphaFoldDB" id="A0A7J7LZQ3"/>
<organism evidence="1 2">
    <name type="scientific">Kingdonia uniflora</name>
    <dbReference type="NCBI Taxonomy" id="39325"/>
    <lineage>
        <taxon>Eukaryota</taxon>
        <taxon>Viridiplantae</taxon>
        <taxon>Streptophyta</taxon>
        <taxon>Embryophyta</taxon>
        <taxon>Tracheophyta</taxon>
        <taxon>Spermatophyta</taxon>
        <taxon>Magnoliopsida</taxon>
        <taxon>Ranunculales</taxon>
        <taxon>Circaeasteraceae</taxon>
        <taxon>Kingdonia</taxon>
    </lineage>
</organism>
<feature type="non-terminal residue" evidence="1">
    <location>
        <position position="1"/>
    </location>
</feature>
<dbReference type="Proteomes" id="UP000541444">
    <property type="component" value="Unassembled WGS sequence"/>
</dbReference>
<evidence type="ECO:0008006" key="3">
    <source>
        <dbReference type="Google" id="ProtNLM"/>
    </source>
</evidence>
<accession>A0A7J7LZQ3</accession>
<keyword evidence="2" id="KW-1185">Reference proteome</keyword>
<proteinExistence type="predicted"/>
<reference evidence="1 2" key="1">
    <citation type="journal article" date="2020" name="IScience">
        <title>Genome Sequencing of the Endangered Kingdonia uniflora (Circaeasteraceae, Ranunculales) Reveals Potential Mechanisms of Evolutionary Specialization.</title>
        <authorList>
            <person name="Sun Y."/>
            <person name="Deng T."/>
            <person name="Zhang A."/>
            <person name="Moore M.J."/>
            <person name="Landis J.B."/>
            <person name="Lin N."/>
            <person name="Zhang H."/>
            <person name="Zhang X."/>
            <person name="Huang J."/>
            <person name="Zhang X."/>
            <person name="Sun H."/>
            <person name="Wang H."/>
        </authorList>
    </citation>
    <scope>NUCLEOTIDE SEQUENCE [LARGE SCALE GENOMIC DNA]</scope>
    <source>
        <strain evidence="1">TB1705</strain>
        <tissue evidence="1">Leaf</tissue>
    </source>
</reference>
<evidence type="ECO:0000313" key="1">
    <source>
        <dbReference type="EMBL" id="KAF6148034.1"/>
    </source>
</evidence>
<name>A0A7J7LZQ3_9MAGN</name>
<comment type="caution">
    <text evidence="1">The sequence shown here is derived from an EMBL/GenBank/DDBJ whole genome shotgun (WGS) entry which is preliminary data.</text>
</comment>
<gene>
    <name evidence="1" type="ORF">GIB67_024209</name>
</gene>
<evidence type="ECO:0000313" key="2">
    <source>
        <dbReference type="Proteomes" id="UP000541444"/>
    </source>
</evidence>
<protein>
    <recommendedName>
        <fullName evidence="3">Aminotransferase-like plant mobile domain-containing protein</fullName>
    </recommendedName>
</protein>